<organism evidence="1 2">
    <name type="scientific">Candidatus Lokiarchaeum ossiferum</name>
    <dbReference type="NCBI Taxonomy" id="2951803"/>
    <lineage>
        <taxon>Archaea</taxon>
        <taxon>Promethearchaeati</taxon>
        <taxon>Promethearchaeota</taxon>
        <taxon>Promethearchaeia</taxon>
        <taxon>Promethearchaeales</taxon>
        <taxon>Promethearchaeaceae</taxon>
        <taxon>Candidatus Lokiarchaeum</taxon>
    </lineage>
</organism>
<name>A0ABY6HKY2_9ARCH</name>
<dbReference type="EMBL" id="CP104013">
    <property type="protein sequence ID" value="UYP44175.1"/>
    <property type="molecule type" value="Genomic_DNA"/>
</dbReference>
<evidence type="ECO:0000313" key="1">
    <source>
        <dbReference type="EMBL" id="UYP44175.1"/>
    </source>
</evidence>
<reference evidence="1" key="1">
    <citation type="submission" date="2022-09" db="EMBL/GenBank/DDBJ databases">
        <title>Actin cytoskeleton and complex cell architecture in an #Asgard archaeon.</title>
        <authorList>
            <person name="Ponce Toledo R.I."/>
            <person name="Schleper C."/>
            <person name="Rodrigues Oliveira T."/>
            <person name="Wollweber F."/>
            <person name="Xu J."/>
            <person name="Rittmann S."/>
            <person name="Klingl A."/>
            <person name="Pilhofer M."/>
        </authorList>
    </citation>
    <scope>NUCLEOTIDE SEQUENCE</scope>
    <source>
        <strain evidence="1">B-35</strain>
    </source>
</reference>
<protein>
    <submittedName>
        <fullName evidence="1">Uncharacterized protein</fullName>
    </submittedName>
</protein>
<evidence type="ECO:0000313" key="2">
    <source>
        <dbReference type="Proteomes" id="UP001208689"/>
    </source>
</evidence>
<keyword evidence="2" id="KW-1185">Reference proteome</keyword>
<gene>
    <name evidence="1" type="ORF">NEF87_000460</name>
</gene>
<dbReference type="Proteomes" id="UP001208689">
    <property type="component" value="Chromosome"/>
</dbReference>
<accession>A0ABY6HKY2</accession>
<proteinExistence type="predicted"/>
<sequence length="89" mass="10393">MDLINYFGNILAMETEKNPIVCKGLIRLALRDIYPTPPQQLTFFHLKKIFEESLQKRLQKMHIDNANEISNFLVDELTKKQSILTLGFL</sequence>